<evidence type="ECO:0000256" key="4">
    <source>
        <dbReference type="ARBA" id="ARBA00022630"/>
    </source>
</evidence>
<evidence type="ECO:0000313" key="9">
    <source>
        <dbReference type="EMBL" id="SDA53449.1"/>
    </source>
</evidence>
<evidence type="ECO:0000256" key="1">
    <source>
        <dbReference type="ARBA" id="ARBA00001917"/>
    </source>
</evidence>
<dbReference type="GO" id="GO:0010181">
    <property type="term" value="F:FMN binding"/>
    <property type="evidence" value="ECO:0007669"/>
    <property type="project" value="UniProtKB-UniRule"/>
</dbReference>
<name>A0A1G5W5Q8_9FIRM</name>
<dbReference type="AlphaFoldDB" id="A0A1G5W5Q8"/>
<dbReference type="EMBL" id="FMXA01000014">
    <property type="protein sequence ID" value="SDA53449.1"/>
    <property type="molecule type" value="Genomic_DNA"/>
</dbReference>
<dbReference type="PANTHER" id="PTHR32145:SF11">
    <property type="entry name" value="DIFLAVIN FLAVOPROTEIN A 2-RELATED"/>
    <property type="match status" value="1"/>
</dbReference>
<evidence type="ECO:0000256" key="3">
    <source>
        <dbReference type="ARBA" id="ARBA00022448"/>
    </source>
</evidence>
<dbReference type="NCBIfam" id="TIGR01753">
    <property type="entry name" value="flav_short"/>
    <property type="match status" value="1"/>
</dbReference>
<dbReference type="InterPro" id="IPR029039">
    <property type="entry name" value="Flavoprotein-like_sf"/>
</dbReference>
<evidence type="ECO:0000256" key="7">
    <source>
        <dbReference type="RuleBase" id="RU367037"/>
    </source>
</evidence>
<dbReference type="Proteomes" id="UP000199689">
    <property type="component" value="Unassembled WGS sequence"/>
</dbReference>
<dbReference type="PANTHER" id="PTHR32145">
    <property type="entry name" value="DIFLAVIN FLAVOPROTEIN A 2-RELATED"/>
    <property type="match status" value="1"/>
</dbReference>
<dbReference type="Gene3D" id="3.40.50.360">
    <property type="match status" value="1"/>
</dbReference>
<dbReference type="STRING" id="209880.SAMN02910343_01146"/>
<dbReference type="PROSITE" id="PS00201">
    <property type="entry name" value="FLAVODOXIN"/>
    <property type="match status" value="1"/>
</dbReference>
<dbReference type="InterPro" id="IPR001226">
    <property type="entry name" value="Flavodoxin_CS"/>
</dbReference>
<comment type="function">
    <text evidence="7">Low-potential electron donor to a number of redox enzymes.</text>
</comment>
<evidence type="ECO:0000259" key="8">
    <source>
        <dbReference type="PROSITE" id="PS50902"/>
    </source>
</evidence>
<sequence length="142" mass="15325">MDKVAIVFWTGSGNTEAMAQAVEEGAKNAGAETVLNFVGDTSAAEVATFDKIILGCPAMGDESLEEYDFEPFFEELLPDLAGKKVGIFGSYAWNEGDWIMNWKARLEEAGVTLAAEPVKAYSYPDDDALEACRELGKTIAEA</sequence>
<keyword evidence="6 7" id="KW-0249">Electron transport</keyword>
<evidence type="ECO:0000313" key="10">
    <source>
        <dbReference type="Proteomes" id="UP000199689"/>
    </source>
</evidence>
<dbReference type="InterPro" id="IPR051285">
    <property type="entry name" value="NADH_oxidoreductase_modular"/>
</dbReference>
<dbReference type="GO" id="GO:0009055">
    <property type="term" value="F:electron transfer activity"/>
    <property type="evidence" value="ECO:0007669"/>
    <property type="project" value="UniProtKB-UniRule"/>
</dbReference>
<dbReference type="InterPro" id="IPR008254">
    <property type="entry name" value="Flavodoxin/NO_synth"/>
</dbReference>
<evidence type="ECO:0000256" key="6">
    <source>
        <dbReference type="ARBA" id="ARBA00022982"/>
    </source>
</evidence>
<dbReference type="GeneID" id="87756163"/>
<dbReference type="InterPro" id="IPR010087">
    <property type="entry name" value="Flav_short"/>
</dbReference>
<evidence type="ECO:0000256" key="5">
    <source>
        <dbReference type="ARBA" id="ARBA00022643"/>
    </source>
</evidence>
<dbReference type="PROSITE" id="PS50902">
    <property type="entry name" value="FLAVODOXIN_LIKE"/>
    <property type="match status" value="1"/>
</dbReference>
<dbReference type="GO" id="GO:0016651">
    <property type="term" value="F:oxidoreductase activity, acting on NAD(P)H"/>
    <property type="evidence" value="ECO:0007669"/>
    <property type="project" value="UniProtKB-ARBA"/>
</dbReference>
<dbReference type="OrthoDB" id="9790745at2"/>
<keyword evidence="10" id="KW-1185">Reference proteome</keyword>
<dbReference type="RefSeq" id="WP_091364713.1">
    <property type="nucleotide sequence ID" value="NZ_FMXA01000014.1"/>
</dbReference>
<comment type="cofactor">
    <cofactor evidence="1 7">
        <name>FMN</name>
        <dbReference type="ChEBI" id="CHEBI:58210"/>
    </cofactor>
</comment>
<comment type="similarity">
    <text evidence="2 7">Belongs to the flavodoxin family.</text>
</comment>
<organism evidence="9 10">
    <name type="scientific">Allisonella histaminiformans</name>
    <dbReference type="NCBI Taxonomy" id="209880"/>
    <lineage>
        <taxon>Bacteria</taxon>
        <taxon>Bacillati</taxon>
        <taxon>Bacillota</taxon>
        <taxon>Negativicutes</taxon>
        <taxon>Veillonellales</taxon>
        <taxon>Veillonellaceae</taxon>
        <taxon>Allisonella</taxon>
    </lineage>
</organism>
<feature type="domain" description="Flavodoxin-like" evidence="8">
    <location>
        <begin position="4"/>
        <end position="140"/>
    </location>
</feature>
<evidence type="ECO:0000256" key="2">
    <source>
        <dbReference type="ARBA" id="ARBA00005267"/>
    </source>
</evidence>
<reference evidence="9 10" key="1">
    <citation type="submission" date="2016-10" db="EMBL/GenBank/DDBJ databases">
        <authorList>
            <person name="de Groot N.N."/>
        </authorList>
    </citation>
    <scope>NUCLEOTIDE SEQUENCE [LARGE SCALE GENOMIC DNA]</scope>
    <source>
        <strain evidence="9 10">DSM 15230</strain>
    </source>
</reference>
<keyword evidence="4 7" id="KW-0285">Flavoprotein</keyword>
<dbReference type="SUPFAM" id="SSF52218">
    <property type="entry name" value="Flavoproteins"/>
    <property type="match status" value="1"/>
</dbReference>
<gene>
    <name evidence="9" type="ORF">SAMN02910343_01146</name>
</gene>
<dbReference type="Pfam" id="PF00258">
    <property type="entry name" value="Flavodoxin_1"/>
    <property type="match status" value="1"/>
</dbReference>
<protein>
    <recommendedName>
        <fullName evidence="7">Flavodoxin</fullName>
    </recommendedName>
</protein>
<keyword evidence="5 7" id="KW-0288">FMN</keyword>
<accession>A0A1G5W5Q8</accession>
<keyword evidence="3 7" id="KW-0813">Transport</keyword>
<proteinExistence type="inferred from homology"/>